<name>A0ABQ1V970_9BACT</name>
<sequence>MTEKRIIQLSISAIGILFIVGHLILPDIKIDGITVLLIIIVITPWLAPVFKSFELPGGLKVEFHDLEKATQKLEESGLIKKGSASKQHQVHSKYSFLNVVDIDSNLALSGLRMEIESRLKELAEQNFKVVDRHGINQIARQLSEHGVLSNQESSAILDILPILNKAAHGQDVDEQTHKWVIEIGPQILDSLEARKSAHELPDLISSYKNRDGAQGVEIGHELSKQLIKSIDTFFELMKKDKKAFNDWITELDTSTFTLYEASDEIEEELAYAKYSRLKEIMIEKVEQYLEKNTENNDAKELLNKLNDMNIRSIW</sequence>
<comment type="caution">
    <text evidence="2">The sequence shown here is derived from an EMBL/GenBank/DDBJ whole genome shotgun (WGS) entry which is preliminary data.</text>
</comment>
<feature type="transmembrane region" description="Helical" evidence="1">
    <location>
        <begin position="6"/>
        <end position="25"/>
    </location>
</feature>
<evidence type="ECO:0000313" key="3">
    <source>
        <dbReference type="Proteomes" id="UP000647339"/>
    </source>
</evidence>
<gene>
    <name evidence="2" type="ORF">GCM10011339_35960</name>
</gene>
<evidence type="ECO:0000256" key="1">
    <source>
        <dbReference type="SAM" id="Phobius"/>
    </source>
</evidence>
<keyword evidence="3" id="KW-1185">Reference proteome</keyword>
<feature type="transmembrane region" description="Helical" evidence="1">
    <location>
        <begin position="32"/>
        <end position="50"/>
    </location>
</feature>
<dbReference type="EMBL" id="BMIU01000021">
    <property type="protein sequence ID" value="GGF44264.1"/>
    <property type="molecule type" value="Genomic_DNA"/>
</dbReference>
<dbReference type="Proteomes" id="UP000647339">
    <property type="component" value="Unassembled WGS sequence"/>
</dbReference>
<evidence type="ECO:0000313" key="2">
    <source>
        <dbReference type="EMBL" id="GGF44264.1"/>
    </source>
</evidence>
<protein>
    <submittedName>
        <fullName evidence="2">Uncharacterized protein</fullName>
    </submittedName>
</protein>
<keyword evidence="1" id="KW-1133">Transmembrane helix</keyword>
<organism evidence="2 3">
    <name type="scientific">Echinicola rosea</name>
    <dbReference type="NCBI Taxonomy" id="1807691"/>
    <lineage>
        <taxon>Bacteria</taxon>
        <taxon>Pseudomonadati</taxon>
        <taxon>Bacteroidota</taxon>
        <taxon>Cytophagia</taxon>
        <taxon>Cytophagales</taxon>
        <taxon>Cyclobacteriaceae</taxon>
        <taxon>Echinicola</taxon>
    </lineage>
</organism>
<dbReference type="RefSeq" id="WP_137404387.1">
    <property type="nucleotide sequence ID" value="NZ_BMIU01000021.1"/>
</dbReference>
<reference evidence="3" key="1">
    <citation type="journal article" date="2019" name="Int. J. Syst. Evol. Microbiol.">
        <title>The Global Catalogue of Microorganisms (GCM) 10K type strain sequencing project: providing services to taxonomists for standard genome sequencing and annotation.</title>
        <authorList>
            <consortium name="The Broad Institute Genomics Platform"/>
            <consortium name="The Broad Institute Genome Sequencing Center for Infectious Disease"/>
            <person name="Wu L."/>
            <person name="Ma J."/>
        </authorList>
    </citation>
    <scope>NUCLEOTIDE SEQUENCE [LARGE SCALE GENOMIC DNA]</scope>
    <source>
        <strain evidence="3">CGMCC 1.15407</strain>
    </source>
</reference>
<accession>A0ABQ1V970</accession>
<keyword evidence="1" id="KW-0812">Transmembrane</keyword>
<keyword evidence="1" id="KW-0472">Membrane</keyword>
<proteinExistence type="predicted"/>